<name>A0ACC0V9L4_9HYPO</name>
<sequence length="412" mass="46268">MTASKPLPLLSMKATAQPEETCARNKINQGSPITAQRYRCVAFAMDLGFPTNPEEFDSDDRISFSKLDQKFIAVHDDGSEYEFNAELKRWVLADDEPLEEFDAGDRGSATPVDDDGSRKRKNGPQADGEAENPRPKRPSKKQKQPPQPKQNTAVYVTGLPTDATVDEVHDLFSRKGGVIAEEIDSGAPRIKLYTDAQGLFKGDALIVFFKPQSVEMAVMLLDDTDFRFTASGNPEGRMRVQAADSSYKKTQYDQEGKDGQEQHQDKARPKRNERDRQKVIKKTQKLDAKLADWDDDDPTPQNQQPNKWDKVVILKHMFRPSELEEDPAALLEIKEDIRDECSKLGTITNVVLFDLEPAGIVSVKFKDTEAAEACIQLMDGRSFDGRVVEADFATGKEKYRKSTKDQADDEDD</sequence>
<gene>
    <name evidence="1" type="ORF">N3K66_002444</name>
</gene>
<reference evidence="1" key="1">
    <citation type="submission" date="2022-10" db="EMBL/GenBank/DDBJ databases">
        <title>Complete Genome of Trichothecium roseum strain YXFP-22015, a Plant Pathogen Isolated from Citrus.</title>
        <authorList>
            <person name="Wang Y."/>
            <person name="Zhu L."/>
        </authorList>
    </citation>
    <scope>NUCLEOTIDE SEQUENCE</scope>
    <source>
        <strain evidence="1">YXFP-22015</strain>
    </source>
</reference>
<keyword evidence="2" id="KW-1185">Reference proteome</keyword>
<comment type="caution">
    <text evidence="1">The sequence shown here is derived from an EMBL/GenBank/DDBJ whole genome shotgun (WGS) entry which is preliminary data.</text>
</comment>
<accession>A0ACC0V9L4</accession>
<dbReference type="Proteomes" id="UP001163324">
    <property type="component" value="Chromosome 2"/>
</dbReference>
<evidence type="ECO:0000313" key="2">
    <source>
        <dbReference type="Proteomes" id="UP001163324"/>
    </source>
</evidence>
<organism evidence="1 2">
    <name type="scientific">Trichothecium roseum</name>
    <dbReference type="NCBI Taxonomy" id="47278"/>
    <lineage>
        <taxon>Eukaryota</taxon>
        <taxon>Fungi</taxon>
        <taxon>Dikarya</taxon>
        <taxon>Ascomycota</taxon>
        <taxon>Pezizomycotina</taxon>
        <taxon>Sordariomycetes</taxon>
        <taxon>Hypocreomycetidae</taxon>
        <taxon>Hypocreales</taxon>
        <taxon>Hypocreales incertae sedis</taxon>
        <taxon>Trichothecium</taxon>
    </lineage>
</organism>
<dbReference type="EMBL" id="CM047941">
    <property type="protein sequence ID" value="KAI9903092.1"/>
    <property type="molecule type" value="Genomic_DNA"/>
</dbReference>
<evidence type="ECO:0000313" key="1">
    <source>
        <dbReference type="EMBL" id="KAI9903092.1"/>
    </source>
</evidence>
<protein>
    <submittedName>
        <fullName evidence="1">Uncharacterized protein</fullName>
    </submittedName>
</protein>
<proteinExistence type="predicted"/>